<evidence type="ECO:0000256" key="12">
    <source>
        <dbReference type="PIRSR" id="PIRSR001400-3"/>
    </source>
</evidence>
<evidence type="ECO:0000256" key="6">
    <source>
        <dbReference type="ARBA" id="ARBA00022842"/>
    </source>
</evidence>
<dbReference type="EMBL" id="LCHN01000030">
    <property type="protein sequence ID" value="KKT34723.1"/>
    <property type="molecule type" value="Genomic_DNA"/>
</dbReference>
<proteinExistence type="inferred from homology"/>
<dbReference type="SFLD" id="SFLDG00178">
    <property type="entry name" value="enolase"/>
    <property type="match status" value="1"/>
</dbReference>
<comment type="function">
    <text evidence="9">Catalyzes the reversible conversion of 2-phosphoglycerate (2-PG) into phosphoenolpyruvate (PEP). It is essential for the degradation of carbohydrates via glycolysis.</text>
</comment>
<dbReference type="UniPathway" id="UPA00109">
    <property type="reaction ID" value="UER00187"/>
</dbReference>
<keyword evidence="9 12" id="KW-0479">Metal-binding</keyword>
<feature type="binding site" evidence="9">
    <location>
        <position position="394"/>
    </location>
    <ligand>
        <name>(2R)-2-phosphoglycerate</name>
        <dbReference type="ChEBI" id="CHEBI:58289"/>
    </ligand>
</feature>
<feature type="binding site" evidence="11">
    <location>
        <position position="170"/>
    </location>
    <ligand>
        <name>substrate</name>
    </ligand>
</feature>
<feature type="binding site" evidence="9">
    <location>
        <position position="372"/>
    </location>
    <ligand>
        <name>(2R)-2-phosphoglycerate</name>
        <dbReference type="ChEBI" id="CHEBI:58289"/>
    </ligand>
</feature>
<comment type="cofactor">
    <cofactor evidence="12">
        <name>Mg(2+)</name>
        <dbReference type="ChEBI" id="CHEBI:18420"/>
    </cofactor>
    <text evidence="12">Mg(2+) is required for catalysis and for stabilizing the dimer.</text>
</comment>
<dbReference type="SMART" id="SM01192">
    <property type="entry name" value="Enolase_C"/>
    <property type="match status" value="1"/>
</dbReference>
<evidence type="ECO:0000259" key="13">
    <source>
        <dbReference type="SMART" id="SM01192"/>
    </source>
</evidence>
<feature type="binding site" evidence="11">
    <location>
        <position position="291"/>
    </location>
    <ligand>
        <name>substrate</name>
    </ligand>
</feature>
<evidence type="ECO:0000256" key="4">
    <source>
        <dbReference type="ARBA" id="ARBA00017068"/>
    </source>
</evidence>
<dbReference type="InterPro" id="IPR020811">
    <property type="entry name" value="Enolase_N"/>
</dbReference>
<dbReference type="SUPFAM" id="SSF54826">
    <property type="entry name" value="Enolase N-terminal domain-like"/>
    <property type="match status" value="1"/>
</dbReference>
<evidence type="ECO:0000256" key="3">
    <source>
        <dbReference type="ARBA" id="ARBA00012058"/>
    </source>
</evidence>
<dbReference type="InterPro" id="IPR000941">
    <property type="entry name" value="Enolase"/>
</dbReference>
<dbReference type="SFLD" id="SFLDF00002">
    <property type="entry name" value="enolase"/>
    <property type="match status" value="1"/>
</dbReference>
<comment type="subcellular location">
    <subcellularLocation>
        <location evidence="9">Cytoplasm</location>
    </subcellularLocation>
    <subcellularLocation>
        <location evidence="9">Secreted</location>
    </subcellularLocation>
    <subcellularLocation>
        <location evidence="9">Cell surface</location>
    </subcellularLocation>
    <text evidence="9">Fractions of enolase are present in both the cytoplasm and on the cell surface.</text>
</comment>
<comment type="cofactor">
    <cofactor evidence="9">
        <name>Mg(2+)</name>
        <dbReference type="ChEBI" id="CHEBI:18420"/>
    </cofactor>
    <text evidence="9">Binds a second Mg(2+) ion via substrate during catalysis.</text>
</comment>
<dbReference type="PRINTS" id="PR00148">
    <property type="entry name" value="ENOLASE"/>
</dbReference>
<dbReference type="SUPFAM" id="SSF51604">
    <property type="entry name" value="Enolase C-terminal domain-like"/>
    <property type="match status" value="1"/>
</dbReference>
<evidence type="ECO:0000256" key="1">
    <source>
        <dbReference type="ARBA" id="ARBA00005031"/>
    </source>
</evidence>
<dbReference type="Gene3D" id="3.30.390.10">
    <property type="entry name" value="Enolase-like, N-terminal domain"/>
    <property type="match status" value="1"/>
</dbReference>
<dbReference type="PANTHER" id="PTHR11902:SF1">
    <property type="entry name" value="ENOLASE"/>
    <property type="match status" value="1"/>
</dbReference>
<dbReference type="SFLD" id="SFLDS00001">
    <property type="entry name" value="Enolase"/>
    <property type="match status" value="1"/>
</dbReference>
<comment type="caution">
    <text evidence="15">The sequence shown here is derived from an EMBL/GenBank/DDBJ whole genome shotgun (WGS) entry which is preliminary data.</text>
</comment>
<reference evidence="15 16" key="1">
    <citation type="journal article" date="2015" name="Nature">
        <title>rRNA introns, odd ribosomes, and small enigmatic genomes across a large radiation of phyla.</title>
        <authorList>
            <person name="Brown C.T."/>
            <person name="Hug L.A."/>
            <person name="Thomas B.C."/>
            <person name="Sharon I."/>
            <person name="Castelle C.J."/>
            <person name="Singh A."/>
            <person name="Wilkins M.J."/>
            <person name="Williams K.H."/>
            <person name="Banfield J.F."/>
        </authorList>
    </citation>
    <scope>NUCLEOTIDE SEQUENCE [LARGE SCALE GENOMIC DNA]</scope>
</reference>
<feature type="active site" description="Proton acceptor" evidence="9 10">
    <location>
        <position position="343"/>
    </location>
</feature>
<evidence type="ECO:0000256" key="10">
    <source>
        <dbReference type="PIRSR" id="PIRSR001400-1"/>
    </source>
</evidence>
<dbReference type="GO" id="GO:0000015">
    <property type="term" value="C:phosphopyruvate hydratase complex"/>
    <property type="evidence" value="ECO:0007669"/>
    <property type="project" value="InterPro"/>
</dbReference>
<dbReference type="NCBIfam" id="TIGR01060">
    <property type="entry name" value="eno"/>
    <property type="match status" value="1"/>
</dbReference>
<feature type="binding site" evidence="11">
    <location>
        <position position="318"/>
    </location>
    <ligand>
        <name>substrate</name>
    </ligand>
</feature>
<dbReference type="GO" id="GO:0005576">
    <property type="term" value="C:extracellular region"/>
    <property type="evidence" value="ECO:0007669"/>
    <property type="project" value="UniProtKB-SubCell"/>
</dbReference>
<sequence length="422" mass="46004">MAKIKSVYAREILDSRGNPTIETTIWTDSNHGSVASIPSGASTGRMEALELRDGDIHRFSGMGVLKAVANVNQIISKYIIGQDPTQQGAIDQILLNLDGTPNKSKLGANAILSVSQAVCELGAACSNMATFEYLALKYGFTKPAALNLPTPIFNLINGGKHGAGNLEFQEFHVIPSSRKPFSEALTIGVELYHALKQILIDKKAIHSIGDEGGFAPNLFSNTDAIELLVETIEGSPYKHNEDVFIGLDVAATSIYKNGKYKISDVKDTLSGKEMADFLIDLNKKYNLLAIEDPLDQDAWDDWIYLNSELGKQVMVIGDDLLVTNPIRFKEAIAKNACNSILVKPNQIGSITETVAVIKMAKQNGFNTIVSHRSGDTDEDFLADFAVGLGADFVKFGAPGRGERVSKYNRLLFIEEYLRSKNV</sequence>
<protein>
    <recommendedName>
        <fullName evidence="4 9">Enolase</fullName>
        <ecNumber evidence="3 9">4.2.1.11</ecNumber>
    </recommendedName>
    <alternativeName>
        <fullName evidence="9">2-phospho-D-glycerate hydro-lyase</fullName>
    </alternativeName>
    <alternativeName>
        <fullName evidence="9">2-phosphoglycerate dehydratase</fullName>
    </alternativeName>
</protein>
<evidence type="ECO:0000256" key="7">
    <source>
        <dbReference type="ARBA" id="ARBA00023152"/>
    </source>
</evidence>
<organism evidence="15 16">
    <name type="scientific">Candidatus Collierbacteria bacterium GW2011_GWA1_44_12</name>
    <dbReference type="NCBI Taxonomy" id="1618376"/>
    <lineage>
        <taxon>Bacteria</taxon>
        <taxon>Candidatus Collieribacteriota</taxon>
    </lineage>
</organism>
<keyword evidence="7 9" id="KW-0324">Glycolysis</keyword>
<dbReference type="InterPro" id="IPR036849">
    <property type="entry name" value="Enolase-like_C_sf"/>
</dbReference>
<feature type="binding site" evidence="9 12">
    <location>
        <position position="291"/>
    </location>
    <ligand>
        <name>Mg(2+)</name>
        <dbReference type="ChEBI" id="CHEBI:18420"/>
    </ligand>
</feature>
<evidence type="ECO:0000313" key="15">
    <source>
        <dbReference type="EMBL" id="KKT34723.1"/>
    </source>
</evidence>
<evidence type="ECO:0000256" key="11">
    <source>
        <dbReference type="PIRSR" id="PIRSR001400-2"/>
    </source>
</evidence>
<dbReference type="InterPro" id="IPR029017">
    <property type="entry name" value="Enolase-like_N"/>
</dbReference>
<name>A0A0G1GK38_9BACT</name>
<feature type="binding site" evidence="11">
    <location>
        <position position="161"/>
    </location>
    <ligand>
        <name>substrate</name>
    </ligand>
</feature>
<dbReference type="PANTHER" id="PTHR11902">
    <property type="entry name" value="ENOLASE"/>
    <property type="match status" value="1"/>
</dbReference>
<dbReference type="GO" id="GO:0006096">
    <property type="term" value="P:glycolytic process"/>
    <property type="evidence" value="ECO:0007669"/>
    <property type="project" value="UniProtKB-UniRule"/>
</dbReference>
<dbReference type="PROSITE" id="PS00164">
    <property type="entry name" value="ENOLASE"/>
    <property type="match status" value="1"/>
</dbReference>
<dbReference type="EC" id="4.2.1.11" evidence="3 9"/>
<evidence type="ECO:0000256" key="8">
    <source>
        <dbReference type="ARBA" id="ARBA00023239"/>
    </source>
</evidence>
<dbReference type="Gene3D" id="3.20.20.120">
    <property type="entry name" value="Enolase-like C-terminal domain"/>
    <property type="match status" value="1"/>
</dbReference>
<dbReference type="Pfam" id="PF03952">
    <property type="entry name" value="Enolase_N"/>
    <property type="match status" value="1"/>
</dbReference>
<evidence type="ECO:0000256" key="2">
    <source>
        <dbReference type="ARBA" id="ARBA00009604"/>
    </source>
</evidence>
<evidence type="ECO:0000256" key="5">
    <source>
        <dbReference type="ARBA" id="ARBA00022525"/>
    </source>
</evidence>
<keyword evidence="9" id="KW-0963">Cytoplasm</keyword>
<gene>
    <name evidence="9" type="primary">eno</name>
    <name evidence="15" type="ORF">UW23_C0030G0007</name>
</gene>
<dbReference type="PATRIC" id="fig|1618376.3.peg.725"/>
<feature type="domain" description="Enolase C-terminal TIM barrel" evidence="13">
    <location>
        <begin position="145"/>
        <end position="422"/>
    </location>
</feature>
<dbReference type="PIRSF" id="PIRSF001400">
    <property type="entry name" value="Enolase"/>
    <property type="match status" value="1"/>
</dbReference>
<feature type="binding site" evidence="9 12">
    <location>
        <position position="248"/>
    </location>
    <ligand>
        <name>Mg(2+)</name>
        <dbReference type="ChEBI" id="CHEBI:18420"/>
    </ligand>
</feature>
<dbReference type="GO" id="GO:0004634">
    <property type="term" value="F:phosphopyruvate hydratase activity"/>
    <property type="evidence" value="ECO:0007669"/>
    <property type="project" value="UniProtKB-UniRule"/>
</dbReference>
<dbReference type="SMART" id="SM01193">
    <property type="entry name" value="Enolase_N"/>
    <property type="match status" value="1"/>
</dbReference>
<feature type="binding site" evidence="9">
    <location>
        <position position="343"/>
    </location>
    <ligand>
        <name>(2R)-2-phosphoglycerate</name>
        <dbReference type="ChEBI" id="CHEBI:58289"/>
    </ligand>
</feature>
<dbReference type="Pfam" id="PF00113">
    <property type="entry name" value="Enolase_C"/>
    <property type="match status" value="1"/>
</dbReference>
<feature type="domain" description="Enolase N-terminal" evidence="14">
    <location>
        <begin position="4"/>
        <end position="134"/>
    </location>
</feature>
<dbReference type="InterPro" id="IPR020809">
    <property type="entry name" value="Enolase_CS"/>
</dbReference>
<feature type="binding site" evidence="11">
    <location>
        <begin position="370"/>
        <end position="373"/>
    </location>
    <ligand>
        <name>substrate</name>
    </ligand>
</feature>
<feature type="binding site" evidence="9 12">
    <location>
        <position position="318"/>
    </location>
    <ligand>
        <name>Mg(2+)</name>
        <dbReference type="ChEBI" id="CHEBI:18420"/>
    </ligand>
</feature>
<keyword evidence="5 9" id="KW-0964">Secreted</keyword>
<evidence type="ECO:0000256" key="9">
    <source>
        <dbReference type="HAMAP-Rule" id="MF_00318"/>
    </source>
</evidence>
<feature type="binding site" evidence="9">
    <location>
        <position position="373"/>
    </location>
    <ligand>
        <name>(2R)-2-phosphoglycerate</name>
        <dbReference type="ChEBI" id="CHEBI:58289"/>
    </ligand>
</feature>
<keyword evidence="6 9" id="KW-0460">Magnesium</keyword>
<dbReference type="CDD" id="cd03313">
    <property type="entry name" value="enolase"/>
    <property type="match status" value="1"/>
</dbReference>
<dbReference type="HAMAP" id="MF_00318">
    <property type="entry name" value="Enolase"/>
    <property type="match status" value="1"/>
</dbReference>
<evidence type="ECO:0000259" key="14">
    <source>
        <dbReference type="SMART" id="SM01193"/>
    </source>
</evidence>
<feature type="active site" description="Proton donor" evidence="9 10">
    <location>
        <position position="211"/>
    </location>
</feature>
<dbReference type="GO" id="GO:0009986">
    <property type="term" value="C:cell surface"/>
    <property type="evidence" value="ECO:0007669"/>
    <property type="project" value="UniProtKB-SubCell"/>
</dbReference>
<comment type="catalytic activity">
    <reaction evidence="9">
        <text>(2R)-2-phosphoglycerate = phosphoenolpyruvate + H2O</text>
        <dbReference type="Rhea" id="RHEA:10164"/>
        <dbReference type="ChEBI" id="CHEBI:15377"/>
        <dbReference type="ChEBI" id="CHEBI:58289"/>
        <dbReference type="ChEBI" id="CHEBI:58702"/>
        <dbReference type="EC" id="4.2.1.11"/>
    </reaction>
</comment>
<dbReference type="InterPro" id="IPR020810">
    <property type="entry name" value="Enolase_C"/>
</dbReference>
<comment type="pathway">
    <text evidence="1 9">Carbohydrate degradation; glycolysis; pyruvate from D-glyceraldehyde 3-phosphate: step 4/5.</text>
</comment>
<keyword evidence="8 9" id="KW-0456">Lyase</keyword>
<feature type="binding site" evidence="11">
    <location>
        <position position="394"/>
    </location>
    <ligand>
        <name>substrate</name>
    </ligand>
</feature>
<evidence type="ECO:0000313" key="16">
    <source>
        <dbReference type="Proteomes" id="UP000034069"/>
    </source>
</evidence>
<dbReference type="GO" id="GO:0000287">
    <property type="term" value="F:magnesium ion binding"/>
    <property type="evidence" value="ECO:0007669"/>
    <property type="project" value="UniProtKB-UniRule"/>
</dbReference>
<dbReference type="AlphaFoldDB" id="A0A0G1GK38"/>
<accession>A0A0G1GK38</accession>
<dbReference type="Proteomes" id="UP000034069">
    <property type="component" value="Unassembled WGS sequence"/>
</dbReference>
<feature type="binding site" evidence="9">
    <location>
        <position position="169"/>
    </location>
    <ligand>
        <name>(2R)-2-phosphoglycerate</name>
        <dbReference type="ChEBI" id="CHEBI:58289"/>
    </ligand>
</feature>
<comment type="similarity">
    <text evidence="2 9">Belongs to the enolase family.</text>
</comment>